<sequence length="724" mass="80775">MATEGFEVEEWDADFLDQLVQAEELALLTTSATQQPQQQQQSPPPQQRQQQLLYHHPQPPLQPSPHPVPPYGNISYSPPRELSQRVHDTSAVGGRGHRSLASSSISVSIPGGPESATEREIDGLKRELGHVSEQLKVLEEECIDLKKQRDKKEEQLKFISARIEAREAEDCPANSISLCHSVGKDHDDDGVLPECQKNNSSNELFGISVHPRTSPSKAVGVQTEDAGDCDNSCCRNDVVVGCHHHKKLLDVWDLSDDRLGKNLALNLFGSCEADLKVLFGYLYLSLHSNTMMEHPMHKSNVPLKDHHHLSHSTDAAIILHLYLMLTKIGNQMVRLEDLLEALVDCCRLKNGVIVYRSLRVLHVVIKHASHMQKKIGRRENIIVTGPSAEHILAGIGEEQSLKQGSSLYRNAKNVLNQWDSHPGVKWLNAKRKFSIPCLTNFEWVSLFELMSQIAMTNSEEHVKLEAVSIMNMILISSTVYSEREKFAADPVFQCISQLLRKETGLCLRKEAVNLLYQLLNCPKVTAAFCMENGEAAVSAELDAKTHPSFREFNAIMDGLVECVTCTGNSTKELKLRRCAVTVLAFIASLGKAGLGIILNHRLPERTNILASILESLASDVNLEPLDSAQSVEVFRERTLVIREALILLNRLVSHPQFSTAVLQALTSGREVTSLTIDVAKRLSHKGKFLWQDDSITKQIRESEIVELARVFKRRVFTFLGDGVS</sequence>
<accession>A0A6P6S7G6</accession>
<dbReference type="AlphaFoldDB" id="A0A6P6S7G6"/>
<dbReference type="PANTHER" id="PTHR35761">
    <property type="entry name" value="ATR INTERACTING PROTEIN"/>
    <property type="match status" value="1"/>
</dbReference>
<dbReference type="InterPro" id="IPR044952">
    <property type="entry name" value="SUV2"/>
</dbReference>
<dbReference type="InterPro" id="IPR016024">
    <property type="entry name" value="ARM-type_fold"/>
</dbReference>
<organism evidence="3 4">
    <name type="scientific">Coffea arabica</name>
    <name type="common">Arabian coffee</name>
    <dbReference type="NCBI Taxonomy" id="13443"/>
    <lineage>
        <taxon>Eukaryota</taxon>
        <taxon>Viridiplantae</taxon>
        <taxon>Streptophyta</taxon>
        <taxon>Embryophyta</taxon>
        <taxon>Tracheophyta</taxon>
        <taxon>Spermatophyta</taxon>
        <taxon>Magnoliopsida</taxon>
        <taxon>eudicotyledons</taxon>
        <taxon>Gunneridae</taxon>
        <taxon>Pentapetalae</taxon>
        <taxon>asterids</taxon>
        <taxon>lamiids</taxon>
        <taxon>Gentianales</taxon>
        <taxon>Rubiaceae</taxon>
        <taxon>Ixoroideae</taxon>
        <taxon>Gardenieae complex</taxon>
        <taxon>Bertiereae - Coffeeae clade</taxon>
        <taxon>Coffeeae</taxon>
        <taxon>Coffea</taxon>
    </lineage>
</organism>
<evidence type="ECO:0000313" key="4">
    <source>
        <dbReference type="RefSeq" id="XP_027061362.1"/>
    </source>
</evidence>
<evidence type="ECO:0000256" key="2">
    <source>
        <dbReference type="SAM" id="MobiDB-lite"/>
    </source>
</evidence>
<feature type="coiled-coil region" evidence="1">
    <location>
        <begin position="121"/>
        <end position="169"/>
    </location>
</feature>
<reference evidence="3" key="1">
    <citation type="journal article" date="2025" name="Foods">
        <title>Unveiling the Microbial Signatures of Arabica Coffee Cherries: Insights into Ripeness Specific Diversity, Functional Traits, and Implications for Quality and Safety.</title>
        <authorList>
            <consortium name="RefSeq"/>
            <person name="Tenea G.N."/>
            <person name="Cifuentes V."/>
            <person name="Reyes P."/>
            <person name="Cevallos-Vallejos M."/>
        </authorList>
    </citation>
    <scope>NUCLEOTIDE SEQUENCE [LARGE SCALE GENOMIC DNA]</scope>
</reference>
<proteinExistence type="predicted"/>
<evidence type="ECO:0000313" key="3">
    <source>
        <dbReference type="Proteomes" id="UP001652660"/>
    </source>
</evidence>
<feature type="compositionally biased region" description="Low complexity" evidence="2">
    <location>
        <begin position="34"/>
        <end position="56"/>
    </location>
</feature>
<feature type="region of interest" description="Disordered" evidence="2">
    <location>
        <begin position="29"/>
        <end position="119"/>
    </location>
</feature>
<dbReference type="RefSeq" id="XP_027061362.1">
    <property type="nucleotide sequence ID" value="XM_027205561.2"/>
</dbReference>
<dbReference type="GO" id="GO:0006974">
    <property type="term" value="P:DNA damage response"/>
    <property type="evidence" value="ECO:0007669"/>
    <property type="project" value="InterPro"/>
</dbReference>
<dbReference type="OrthoDB" id="645074at2759"/>
<reference evidence="4" key="2">
    <citation type="submission" date="2025-08" db="UniProtKB">
        <authorList>
            <consortium name="RefSeq"/>
        </authorList>
    </citation>
    <scope>IDENTIFICATION</scope>
    <source>
        <tissue evidence="4">Leaves</tissue>
    </source>
</reference>
<name>A0A6P6S7G6_COFAR</name>
<gene>
    <name evidence="4" type="primary">LOC113687985</name>
</gene>
<feature type="compositionally biased region" description="Low complexity" evidence="2">
    <location>
        <begin position="102"/>
        <end position="115"/>
    </location>
</feature>
<dbReference type="SUPFAM" id="SSF48371">
    <property type="entry name" value="ARM repeat"/>
    <property type="match status" value="1"/>
</dbReference>
<dbReference type="PANTHER" id="PTHR35761:SF1">
    <property type="entry name" value="PROTEIN SENSITIVE TO UV 2"/>
    <property type="match status" value="1"/>
</dbReference>
<feature type="compositionally biased region" description="Pro residues" evidence="2">
    <location>
        <begin position="57"/>
        <end position="70"/>
    </location>
</feature>
<dbReference type="Proteomes" id="UP001652660">
    <property type="component" value="Chromosome 5e"/>
</dbReference>
<protein>
    <submittedName>
        <fullName evidence="4">Protein SENSITIVE TO UV 2-like</fullName>
    </submittedName>
</protein>
<evidence type="ECO:0000256" key="1">
    <source>
        <dbReference type="SAM" id="Coils"/>
    </source>
</evidence>
<dbReference type="GeneID" id="113687985"/>
<keyword evidence="1" id="KW-0175">Coiled coil</keyword>
<keyword evidence="3" id="KW-1185">Reference proteome</keyword>